<keyword evidence="7" id="KW-0472">Membrane</keyword>
<dbReference type="Pfam" id="PF00089">
    <property type="entry name" value="Trypsin"/>
    <property type="match status" value="1"/>
</dbReference>
<accession>A0A1C3EDV0</accession>
<keyword evidence="2 8" id="KW-0732">Signal</keyword>
<dbReference type="RefSeq" id="WP_068904478.1">
    <property type="nucleotide sequence ID" value="NZ_JBHUIF010000028.1"/>
</dbReference>
<organism evidence="10 11">
    <name type="scientific">Veronia pacifica</name>
    <dbReference type="NCBI Taxonomy" id="1080227"/>
    <lineage>
        <taxon>Bacteria</taxon>
        <taxon>Pseudomonadati</taxon>
        <taxon>Pseudomonadota</taxon>
        <taxon>Gammaproteobacteria</taxon>
        <taxon>Vibrionales</taxon>
        <taxon>Vibrionaceae</taxon>
        <taxon>Veronia</taxon>
    </lineage>
</organism>
<feature type="chain" id="PRO_5008673033" description="Peptidase S1 domain-containing protein" evidence="8">
    <location>
        <begin position="22"/>
        <end position="544"/>
    </location>
</feature>
<keyword evidence="7" id="KW-1133">Transmembrane helix</keyword>
<dbReference type="GO" id="GO:0006508">
    <property type="term" value="P:proteolysis"/>
    <property type="evidence" value="ECO:0007669"/>
    <property type="project" value="UniProtKB-KW"/>
</dbReference>
<evidence type="ECO:0000313" key="11">
    <source>
        <dbReference type="Proteomes" id="UP000094936"/>
    </source>
</evidence>
<dbReference type="InterPro" id="IPR018114">
    <property type="entry name" value="TRYPSIN_HIS"/>
</dbReference>
<evidence type="ECO:0000256" key="3">
    <source>
        <dbReference type="ARBA" id="ARBA00022801"/>
    </source>
</evidence>
<sequence length="544" mass="59435">MKKLSIIMGMVALGHCMPIMADTDLQRQLKDPLSSLENLKPRIIGGEPAKRENWPFMVALVGRGQSAHPGQFCGGSLIGDRYVLTAAHCVDGSAAEDIEVVVGIYDLTQETSQGERVNVSLILSHQDYRHTHGNDIAVLVLEDALNQDIVALADIENKSGDSLNVAGWGNLNSDGTVNSPAILHQVDVDYVSRELCKQSGGDYSNVNETEICAGFEQGGKDSCQGDSGGPLIFNDNGVVKQVGVVSWGAGCAQPDNYGVYANVAYYAENGWIKEQTNGVYLKSPNYVWSYEGNERVNTSLQVLNFTEGHARVLDLEIDNDNTAEWFGCHHVQETSPIEKCDVSLSLASWPEGEKRQVVVNLEHDDVGLKSIQLELELDRLARDLGELSGAIGRSVYVNDNAWQYSDGAFESVAIGNSSSSIMQIAELEQGKISFEASVSSELGYDFLRVVVNGEVKLTLSGQESFNAYELELPNTVNSVTFIYEKDNVYFDGKDKAYIQRLKFEPDVIVNPEPEPIATSGGAFGIIMGFMALFLMSFKTSRKEP</sequence>
<dbReference type="PRINTS" id="PR00722">
    <property type="entry name" value="CHYMOTRYPSIN"/>
</dbReference>
<keyword evidence="11" id="KW-1185">Reference proteome</keyword>
<dbReference type="GO" id="GO:0005615">
    <property type="term" value="C:extracellular space"/>
    <property type="evidence" value="ECO:0007669"/>
    <property type="project" value="TreeGrafter"/>
</dbReference>
<dbReference type="PANTHER" id="PTHR24264">
    <property type="entry name" value="TRYPSIN-RELATED"/>
    <property type="match status" value="1"/>
</dbReference>
<dbReference type="PROSITE" id="PS00135">
    <property type="entry name" value="TRYPSIN_SER"/>
    <property type="match status" value="1"/>
</dbReference>
<comment type="caution">
    <text evidence="10">The sequence shown here is derived from an EMBL/GenBank/DDBJ whole genome shotgun (WGS) entry which is preliminary data.</text>
</comment>
<gene>
    <name evidence="10" type="ORF">A8L45_17035</name>
</gene>
<dbReference type="InterPro" id="IPR009003">
    <property type="entry name" value="Peptidase_S1_PA"/>
</dbReference>
<dbReference type="SMART" id="SM00020">
    <property type="entry name" value="Tryp_SPc"/>
    <property type="match status" value="1"/>
</dbReference>
<dbReference type="InterPro" id="IPR043504">
    <property type="entry name" value="Peptidase_S1_PA_chymotrypsin"/>
</dbReference>
<dbReference type="STRING" id="1080227.A8L45_17035"/>
<dbReference type="OrthoDB" id="9813836at2"/>
<evidence type="ECO:0000313" key="10">
    <source>
        <dbReference type="EMBL" id="ODA31384.1"/>
    </source>
</evidence>
<dbReference type="InterPro" id="IPR001314">
    <property type="entry name" value="Peptidase_S1A"/>
</dbReference>
<dbReference type="CDD" id="cd00190">
    <property type="entry name" value="Tryp_SPc"/>
    <property type="match status" value="1"/>
</dbReference>
<dbReference type="EMBL" id="LYBM01000036">
    <property type="protein sequence ID" value="ODA31384.1"/>
    <property type="molecule type" value="Genomic_DNA"/>
</dbReference>
<evidence type="ECO:0000259" key="9">
    <source>
        <dbReference type="PROSITE" id="PS50240"/>
    </source>
</evidence>
<dbReference type="InterPro" id="IPR033116">
    <property type="entry name" value="TRYPSIN_SER"/>
</dbReference>
<dbReference type="Gene3D" id="2.40.10.10">
    <property type="entry name" value="Trypsin-like serine proteases"/>
    <property type="match status" value="1"/>
</dbReference>
<feature type="transmembrane region" description="Helical" evidence="7">
    <location>
        <begin position="516"/>
        <end position="537"/>
    </location>
</feature>
<feature type="signal peptide" evidence="8">
    <location>
        <begin position="1"/>
        <end position="21"/>
    </location>
</feature>
<dbReference type="InterPro" id="IPR050127">
    <property type="entry name" value="Serine_Proteases_S1"/>
</dbReference>
<keyword evidence="7" id="KW-0812">Transmembrane</keyword>
<evidence type="ECO:0000256" key="8">
    <source>
        <dbReference type="SAM" id="SignalP"/>
    </source>
</evidence>
<evidence type="ECO:0000256" key="2">
    <source>
        <dbReference type="ARBA" id="ARBA00022729"/>
    </source>
</evidence>
<evidence type="ECO:0000256" key="4">
    <source>
        <dbReference type="ARBA" id="ARBA00022825"/>
    </source>
</evidence>
<evidence type="ECO:0000256" key="5">
    <source>
        <dbReference type="ARBA" id="ARBA00023157"/>
    </source>
</evidence>
<keyword evidence="1 6" id="KW-0645">Protease</keyword>
<keyword evidence="5" id="KW-1015">Disulfide bond</keyword>
<dbReference type="PANTHER" id="PTHR24264:SF83">
    <property type="entry name" value="COMPLEMENT FACTOR I"/>
    <property type="match status" value="1"/>
</dbReference>
<protein>
    <recommendedName>
        <fullName evidence="9">Peptidase S1 domain-containing protein</fullName>
    </recommendedName>
</protein>
<dbReference type="FunFam" id="2.40.10.10:FF:000120">
    <property type="entry name" value="Putative serine protease"/>
    <property type="match status" value="1"/>
</dbReference>
<reference evidence="10 11" key="1">
    <citation type="submission" date="2016-05" db="EMBL/GenBank/DDBJ databases">
        <title>Genomic Taxonomy of the Vibrionaceae.</title>
        <authorList>
            <person name="Gomez-Gil B."/>
            <person name="Enciso-Ibarra J."/>
        </authorList>
    </citation>
    <scope>NUCLEOTIDE SEQUENCE [LARGE SCALE GENOMIC DNA]</scope>
    <source>
        <strain evidence="10 11">CAIM 1920</strain>
    </source>
</reference>
<dbReference type="Proteomes" id="UP000094936">
    <property type="component" value="Unassembled WGS sequence"/>
</dbReference>
<dbReference type="PROSITE" id="PS50240">
    <property type="entry name" value="TRYPSIN_DOM"/>
    <property type="match status" value="1"/>
</dbReference>
<dbReference type="GO" id="GO:0004252">
    <property type="term" value="F:serine-type endopeptidase activity"/>
    <property type="evidence" value="ECO:0007669"/>
    <property type="project" value="InterPro"/>
</dbReference>
<proteinExistence type="predicted"/>
<evidence type="ECO:0000256" key="6">
    <source>
        <dbReference type="RuleBase" id="RU363034"/>
    </source>
</evidence>
<dbReference type="PROSITE" id="PS00134">
    <property type="entry name" value="TRYPSIN_HIS"/>
    <property type="match status" value="1"/>
</dbReference>
<dbReference type="SUPFAM" id="SSF50494">
    <property type="entry name" value="Trypsin-like serine proteases"/>
    <property type="match status" value="1"/>
</dbReference>
<evidence type="ECO:0000256" key="7">
    <source>
        <dbReference type="SAM" id="Phobius"/>
    </source>
</evidence>
<dbReference type="AlphaFoldDB" id="A0A1C3EDV0"/>
<keyword evidence="4 6" id="KW-0720">Serine protease</keyword>
<dbReference type="InterPro" id="IPR001254">
    <property type="entry name" value="Trypsin_dom"/>
</dbReference>
<feature type="domain" description="Peptidase S1" evidence="9">
    <location>
        <begin position="43"/>
        <end position="277"/>
    </location>
</feature>
<evidence type="ECO:0000256" key="1">
    <source>
        <dbReference type="ARBA" id="ARBA00022670"/>
    </source>
</evidence>
<name>A0A1C3EDV0_9GAMM</name>
<keyword evidence="3 6" id="KW-0378">Hydrolase</keyword>